<evidence type="ECO:0000313" key="2">
    <source>
        <dbReference type="EMBL" id="XBO47393.1"/>
    </source>
</evidence>
<feature type="transmembrane region" description="Helical" evidence="1">
    <location>
        <begin position="111"/>
        <end position="130"/>
    </location>
</feature>
<sequence length="222" mass="25566">MLDADYILLLFVVLAVIWAIIFIIAGQSWQLFGAFAPAAIVAYFFFDYHPMNCLLFLTVPSALVFNVSAVLSKPKFKGFVFYLNYLLILPLFALYLYYVPGMGKEASWLESIFYGFLQLFFVFFVGKLWISDPLLLLINQLMSRKNDHFETQIINRVIKGAGKSRSFYVNIRYLGAIEVSGFFYWYIRFKDIGPNDKVLVRVKTGWLGTEYIAGFPKLISRG</sequence>
<protein>
    <submittedName>
        <fullName evidence="2">Uncharacterized protein</fullName>
    </submittedName>
</protein>
<reference evidence="2" key="1">
    <citation type="submission" date="2024-05" db="EMBL/GenBank/DDBJ databases">
        <authorList>
            <person name="Kim S."/>
            <person name="Heo J."/>
            <person name="Choi H."/>
            <person name="Choi Y."/>
            <person name="Kwon S.-W."/>
            <person name="Kim Y."/>
        </authorList>
    </citation>
    <scope>NUCLEOTIDE SEQUENCE</scope>
    <source>
        <strain evidence="2">KACC 23697</strain>
    </source>
</reference>
<evidence type="ECO:0000256" key="1">
    <source>
        <dbReference type="SAM" id="Phobius"/>
    </source>
</evidence>
<accession>A0AAU7K4G4</accession>
<keyword evidence="1" id="KW-0472">Membrane</keyword>
<name>A0AAU7K4G4_9SPHI</name>
<dbReference type="AlphaFoldDB" id="A0AAU7K4G4"/>
<feature type="transmembrane region" description="Helical" evidence="1">
    <location>
        <begin position="79"/>
        <end position="99"/>
    </location>
</feature>
<dbReference type="EMBL" id="CP157485">
    <property type="protein sequence ID" value="XBO47393.1"/>
    <property type="molecule type" value="Genomic_DNA"/>
</dbReference>
<keyword evidence="1" id="KW-1133">Transmembrane helix</keyword>
<feature type="transmembrane region" description="Helical" evidence="1">
    <location>
        <begin position="54"/>
        <end position="72"/>
    </location>
</feature>
<keyword evidence="1" id="KW-0812">Transmembrane</keyword>
<dbReference type="RefSeq" id="WP_406824830.1">
    <property type="nucleotide sequence ID" value="NZ_CP157485.1"/>
</dbReference>
<gene>
    <name evidence="2" type="ORF">ABEG20_19060</name>
</gene>
<feature type="transmembrane region" description="Helical" evidence="1">
    <location>
        <begin position="167"/>
        <end position="187"/>
    </location>
</feature>
<organism evidence="2">
    <name type="scientific">Pedobacter sp. KACC 23697</name>
    <dbReference type="NCBI Taxonomy" id="3149230"/>
    <lineage>
        <taxon>Bacteria</taxon>
        <taxon>Pseudomonadati</taxon>
        <taxon>Bacteroidota</taxon>
        <taxon>Sphingobacteriia</taxon>
        <taxon>Sphingobacteriales</taxon>
        <taxon>Sphingobacteriaceae</taxon>
        <taxon>Pedobacter</taxon>
    </lineage>
</organism>
<proteinExistence type="predicted"/>
<feature type="transmembrane region" description="Helical" evidence="1">
    <location>
        <begin position="6"/>
        <end position="24"/>
    </location>
</feature>